<dbReference type="Gene3D" id="3.40.50.2000">
    <property type="entry name" value="Glycogen Phosphorylase B"/>
    <property type="match status" value="2"/>
</dbReference>
<dbReference type="InterPro" id="IPR028098">
    <property type="entry name" value="Glyco_trans_4-like_N"/>
</dbReference>
<organism evidence="4 5">
    <name type="scientific">Candidatus Curtissbacteria bacterium GW2011_GWA1_41_11</name>
    <dbReference type="NCBI Taxonomy" id="1618409"/>
    <lineage>
        <taxon>Bacteria</taxon>
        <taxon>Candidatus Curtissiibacteriota</taxon>
    </lineage>
</organism>
<evidence type="ECO:0000259" key="2">
    <source>
        <dbReference type="Pfam" id="PF00534"/>
    </source>
</evidence>
<evidence type="ECO:0000259" key="3">
    <source>
        <dbReference type="Pfam" id="PF13439"/>
    </source>
</evidence>
<name>A0A0G0XG60_9BACT</name>
<comment type="caution">
    <text evidence="4">The sequence shown here is derived from an EMBL/GenBank/DDBJ whole genome shotgun (WGS) entry which is preliminary data.</text>
</comment>
<dbReference type="Pfam" id="PF13439">
    <property type="entry name" value="Glyco_transf_4"/>
    <property type="match status" value="1"/>
</dbReference>
<dbReference type="PANTHER" id="PTHR46401">
    <property type="entry name" value="GLYCOSYLTRANSFERASE WBBK-RELATED"/>
    <property type="match status" value="1"/>
</dbReference>
<evidence type="ECO:0000313" key="4">
    <source>
        <dbReference type="EMBL" id="KKR86707.1"/>
    </source>
</evidence>
<reference evidence="4 5" key="1">
    <citation type="journal article" date="2015" name="Nature">
        <title>rRNA introns, odd ribosomes, and small enigmatic genomes across a large radiation of phyla.</title>
        <authorList>
            <person name="Brown C.T."/>
            <person name="Hug L.A."/>
            <person name="Thomas B.C."/>
            <person name="Sharon I."/>
            <person name="Castelle C.J."/>
            <person name="Singh A."/>
            <person name="Wilkins M.J."/>
            <person name="Williams K.H."/>
            <person name="Banfield J.F."/>
        </authorList>
    </citation>
    <scope>NUCLEOTIDE SEQUENCE [LARGE SCALE GENOMIC DNA]</scope>
</reference>
<dbReference type="CDD" id="cd03801">
    <property type="entry name" value="GT4_PimA-like"/>
    <property type="match status" value="1"/>
</dbReference>
<feature type="domain" description="Glycosyltransferase subfamily 4-like N-terminal" evidence="3">
    <location>
        <begin position="17"/>
        <end position="178"/>
    </location>
</feature>
<dbReference type="GO" id="GO:0016757">
    <property type="term" value="F:glycosyltransferase activity"/>
    <property type="evidence" value="ECO:0007669"/>
    <property type="project" value="InterPro"/>
</dbReference>
<dbReference type="AlphaFoldDB" id="A0A0G0XG60"/>
<dbReference type="GO" id="GO:0009103">
    <property type="term" value="P:lipopolysaccharide biosynthetic process"/>
    <property type="evidence" value="ECO:0007669"/>
    <property type="project" value="TreeGrafter"/>
</dbReference>
<dbReference type="EMBL" id="LCAG01000011">
    <property type="protein sequence ID" value="KKR86707.1"/>
    <property type="molecule type" value="Genomic_DNA"/>
</dbReference>
<dbReference type="Pfam" id="PF00534">
    <property type="entry name" value="Glycos_transf_1"/>
    <property type="match status" value="1"/>
</dbReference>
<proteinExistence type="predicted"/>
<dbReference type="Proteomes" id="UP000034854">
    <property type="component" value="Unassembled WGS sequence"/>
</dbReference>
<dbReference type="InterPro" id="IPR001296">
    <property type="entry name" value="Glyco_trans_1"/>
</dbReference>
<keyword evidence="1 4" id="KW-0808">Transferase</keyword>
<accession>A0A0G0XG60</accession>
<dbReference type="PANTHER" id="PTHR46401:SF2">
    <property type="entry name" value="GLYCOSYLTRANSFERASE WBBK-RELATED"/>
    <property type="match status" value="1"/>
</dbReference>
<dbReference type="SUPFAM" id="SSF53756">
    <property type="entry name" value="UDP-Glycosyltransferase/glycogen phosphorylase"/>
    <property type="match status" value="1"/>
</dbReference>
<feature type="domain" description="Glycosyl transferase family 1" evidence="2">
    <location>
        <begin position="187"/>
        <end position="343"/>
    </location>
</feature>
<evidence type="ECO:0000313" key="5">
    <source>
        <dbReference type="Proteomes" id="UP000034854"/>
    </source>
</evidence>
<gene>
    <name evidence="4" type="ORF">UU34_C0011G0013</name>
</gene>
<sequence>MRILILNWRDINNPEHGGAEILTHEIAKRWVVWGHEVTQFSSFFAGGVKTENLDGVHVIRRGSSMIRSFHVPVHVAAWYWYRLHSREFDVVIDEIHGIPFFSTLYVRQPVIALICEVAGDLWNITFSWPLNLIGAFIERNYFRYYQTTPFMTISKSSKNELVQRGVRESRITVLPMGVTVPPFAGQKRKEEVPTLIYVGRLTKAKGIEDAINVAGRLKNSLPNIKLWVVGSGDSDYMSTLTKKIKSQGLWPNIQLFGYISEHKKYDLMASAHILIAPSSKEGWGLTPIEAGCVGTPSVAYNVDGLRDSVLHNKTGLLTVPSVSSMEQGVRKLLGDQILYKKLMTGGQMRAKEYSWDNTAKVAIDVLTRVA</sequence>
<evidence type="ECO:0000256" key="1">
    <source>
        <dbReference type="ARBA" id="ARBA00022679"/>
    </source>
</evidence>
<protein>
    <submittedName>
        <fullName evidence="4">Glycosyl transferase family protein</fullName>
    </submittedName>
</protein>